<proteinExistence type="predicted"/>
<protein>
    <submittedName>
        <fullName evidence="2">Uncharacterized protein</fullName>
    </submittedName>
</protein>
<evidence type="ECO:0000313" key="3">
    <source>
        <dbReference type="Proteomes" id="UP000284434"/>
    </source>
</evidence>
<dbReference type="RefSeq" id="WP_118102745.1">
    <property type="nucleotide sequence ID" value="NZ_JABWDG010000079.1"/>
</dbReference>
<dbReference type="Proteomes" id="UP001212263">
    <property type="component" value="Unassembled WGS sequence"/>
</dbReference>
<evidence type="ECO:0000313" key="1">
    <source>
        <dbReference type="EMBL" id="MDB9221820.1"/>
    </source>
</evidence>
<sequence>METNELTPRILKMTTKTGFVELFWEAVNADQQQHTHEEIYDILEKEYQQVFKRRRYTSFKSFRRRRDQ</sequence>
<evidence type="ECO:0000313" key="2">
    <source>
        <dbReference type="EMBL" id="RGY09508.1"/>
    </source>
</evidence>
<comment type="caution">
    <text evidence="2">The sequence shown here is derived from an EMBL/GenBank/DDBJ whole genome shotgun (WGS) entry which is preliminary data.</text>
</comment>
<dbReference type="Proteomes" id="UP000284434">
    <property type="component" value="Unassembled WGS sequence"/>
</dbReference>
<reference evidence="2 3" key="1">
    <citation type="submission" date="2018-08" db="EMBL/GenBank/DDBJ databases">
        <title>A genome reference for cultivated species of the human gut microbiota.</title>
        <authorList>
            <person name="Zou Y."/>
            <person name="Xue W."/>
            <person name="Luo G."/>
        </authorList>
    </citation>
    <scope>NUCLEOTIDE SEQUENCE [LARGE SCALE GENOMIC DNA]</scope>
    <source>
        <strain evidence="2 3">OF03-11</strain>
    </source>
</reference>
<name>A0A413IG43_9BACT</name>
<gene>
    <name evidence="2" type="ORF">DXA53_01625</name>
    <name evidence="1" type="ORF">PN645_02220</name>
</gene>
<dbReference type="EMBL" id="QSCO01000002">
    <property type="protein sequence ID" value="RGY09508.1"/>
    <property type="molecule type" value="Genomic_DNA"/>
</dbReference>
<accession>A0A413IG43</accession>
<dbReference type="EMBL" id="JAQMRD010000002">
    <property type="protein sequence ID" value="MDB9221820.1"/>
    <property type="molecule type" value="Genomic_DNA"/>
</dbReference>
<dbReference type="AlphaFoldDB" id="A0A413IG43"/>
<reference evidence="1" key="2">
    <citation type="submission" date="2023-01" db="EMBL/GenBank/DDBJ databases">
        <title>Human gut microbiome strain richness.</title>
        <authorList>
            <person name="Chen-Liaw A."/>
        </authorList>
    </citation>
    <scope>NUCLEOTIDE SEQUENCE</scope>
    <source>
        <strain evidence="1">RTP21484st1_B7_RTP21484_190118</strain>
    </source>
</reference>
<organism evidence="2 3">
    <name type="scientific">Odoribacter splanchnicus</name>
    <dbReference type="NCBI Taxonomy" id="28118"/>
    <lineage>
        <taxon>Bacteria</taxon>
        <taxon>Pseudomonadati</taxon>
        <taxon>Bacteroidota</taxon>
        <taxon>Bacteroidia</taxon>
        <taxon>Bacteroidales</taxon>
        <taxon>Odoribacteraceae</taxon>
        <taxon>Odoribacter</taxon>
    </lineage>
</organism>